<accession>A0A1I7XCL7</accession>
<evidence type="ECO:0000256" key="8">
    <source>
        <dbReference type="ARBA" id="ARBA00023224"/>
    </source>
</evidence>
<feature type="transmembrane region" description="Helical" evidence="11">
    <location>
        <begin position="387"/>
        <end position="409"/>
    </location>
</feature>
<dbReference type="WBParaSite" id="Hba_15100">
    <property type="protein sequence ID" value="Hba_15100"/>
    <property type="gene ID" value="Hba_15100"/>
</dbReference>
<keyword evidence="9" id="KW-0175">Coiled coil</keyword>
<keyword evidence="13" id="KW-1185">Reference proteome</keyword>
<dbReference type="SUPFAM" id="SSF53822">
    <property type="entry name" value="Periplasmic binding protein-like I"/>
    <property type="match status" value="1"/>
</dbReference>
<keyword evidence="4" id="KW-0297">G-protein coupled receptor</keyword>
<evidence type="ECO:0000313" key="13">
    <source>
        <dbReference type="Proteomes" id="UP000095283"/>
    </source>
</evidence>
<dbReference type="PRINTS" id="PR01176">
    <property type="entry name" value="GABABRECEPTR"/>
</dbReference>
<keyword evidence="3 11" id="KW-1133">Transmembrane helix</keyword>
<feature type="transmembrane region" description="Helical" evidence="11">
    <location>
        <begin position="226"/>
        <end position="243"/>
    </location>
</feature>
<evidence type="ECO:0000256" key="11">
    <source>
        <dbReference type="SAM" id="Phobius"/>
    </source>
</evidence>
<dbReference type="InterPro" id="IPR017978">
    <property type="entry name" value="GPCR_3_C"/>
</dbReference>
<evidence type="ECO:0000256" key="4">
    <source>
        <dbReference type="ARBA" id="ARBA00023040"/>
    </source>
</evidence>
<feature type="compositionally biased region" description="Basic and acidic residues" evidence="10">
    <location>
        <begin position="674"/>
        <end position="687"/>
    </location>
</feature>
<proteinExistence type="predicted"/>
<feature type="coiled-coil region" evidence="9">
    <location>
        <begin position="569"/>
        <end position="603"/>
    </location>
</feature>
<evidence type="ECO:0000256" key="5">
    <source>
        <dbReference type="ARBA" id="ARBA00023136"/>
    </source>
</evidence>
<dbReference type="PRINTS" id="PR01177">
    <property type="entry name" value="GABAB1RECPTR"/>
</dbReference>
<reference evidence="14" key="1">
    <citation type="submission" date="2016-11" db="UniProtKB">
        <authorList>
            <consortium name="WormBaseParasite"/>
        </authorList>
    </citation>
    <scope>IDENTIFICATION</scope>
</reference>
<dbReference type="GO" id="GO:0004965">
    <property type="term" value="F:G protein-coupled GABA receptor activity"/>
    <property type="evidence" value="ECO:0007669"/>
    <property type="project" value="InterPro"/>
</dbReference>
<evidence type="ECO:0000256" key="2">
    <source>
        <dbReference type="ARBA" id="ARBA00022692"/>
    </source>
</evidence>
<feature type="transmembrane region" description="Helical" evidence="11">
    <location>
        <begin position="483"/>
        <end position="506"/>
    </location>
</feature>
<dbReference type="Proteomes" id="UP000095283">
    <property type="component" value="Unplaced"/>
</dbReference>
<feature type="domain" description="G-protein coupled receptors family 3 profile" evidence="12">
    <location>
        <begin position="389"/>
        <end position="544"/>
    </location>
</feature>
<evidence type="ECO:0000256" key="10">
    <source>
        <dbReference type="SAM" id="MobiDB-lite"/>
    </source>
</evidence>
<dbReference type="Pfam" id="PF00003">
    <property type="entry name" value="7tm_3"/>
    <property type="match status" value="2"/>
</dbReference>
<evidence type="ECO:0000256" key="3">
    <source>
        <dbReference type="ARBA" id="ARBA00022989"/>
    </source>
</evidence>
<sequence length="795" mass="89951">MAEAAQYHFTTESVMLSRDENPAISGMTGIQFQRRLTGMLDTEPANTGGFPEAPLAYDAVWFVYRIIKEALALAFNCTMHRLPLGVRLEEFSYDNQMMADRLFECVKNTSFKGVSGRVMFSDSGDRIARTQIEQMQNGKYHVMGFYDTTTQELEWYAKEKWFSHKGAPPDSTIVTESILTVAMGLYYTVAAFAFLGLALTLGIFFFNMKYSFRGVIVQSQPQCNNVMIVGCALCYSSLFLMGLPAEGISLPQKGFSILCHSRISILMFGFTFAYGSMFAKVWIVHRMGANENQQLASRQKDEYKPLLSTYVEKEEGSPWESIRTLITSMVGRQAYALKKVSSHAYGSLIAKRNNLLNQVPILTRAALLSANLLKLLIWALVPIPAGKFYVVIAAFVVVDLIIIVFWIFLDPLQRIEQRFPLQASTNNFTVMILFFSIFLKNLQNYNSNLGLILGYKCLLLVFGLFLAYESRNLKLRYVNDSRLVGLAIYNVAILSLVTGPVVTLLIRSQANANFVFVAVTVLLCTYISLGLVFVPKIRFVYKVPPSADEVHPNGNGVMRGLSKLDQKRYEYLCNENDILQKQIDEKEKRIRQCKDRLERLLNKEDDLLSFSGDANNTRSMSEDNRTFSTPTTLTTTALIEIQPNSENTGACWGRASVLAERNAAELPRANTGSADRRGTGRRQREEDSSWTQETQTRSAYQQSQARDSDEMPMRRKLYTLTLWGVVMDYHTNMHNLLYRTWKADSLSEEIEAFVDNLSEKVVENAVLDGYQAACQAEEEERITQVDDEPVNCTGW</sequence>
<dbReference type="AlphaFoldDB" id="A0A1I7XCL7"/>
<dbReference type="Gene3D" id="3.40.50.2300">
    <property type="match status" value="1"/>
</dbReference>
<dbReference type="PANTHER" id="PTHR10519">
    <property type="entry name" value="GABA-B RECEPTOR"/>
    <property type="match status" value="1"/>
</dbReference>
<dbReference type="InterPro" id="IPR002455">
    <property type="entry name" value="GPCR3_GABA-B"/>
</dbReference>
<dbReference type="Pfam" id="PF01094">
    <property type="entry name" value="ANF_receptor"/>
    <property type="match status" value="1"/>
</dbReference>
<feature type="transmembrane region" description="Helical" evidence="11">
    <location>
        <begin position="512"/>
        <end position="534"/>
    </location>
</feature>
<evidence type="ECO:0000256" key="1">
    <source>
        <dbReference type="ARBA" id="ARBA00004141"/>
    </source>
</evidence>
<feature type="transmembrane region" description="Helical" evidence="11">
    <location>
        <begin position="263"/>
        <end position="283"/>
    </location>
</feature>
<feature type="transmembrane region" description="Helical" evidence="11">
    <location>
        <begin position="421"/>
        <end position="439"/>
    </location>
</feature>
<evidence type="ECO:0000256" key="9">
    <source>
        <dbReference type="SAM" id="Coils"/>
    </source>
</evidence>
<feature type="transmembrane region" description="Helical" evidence="11">
    <location>
        <begin position="185"/>
        <end position="206"/>
    </location>
</feature>
<organism evidence="13 14">
    <name type="scientific">Heterorhabditis bacteriophora</name>
    <name type="common">Entomopathogenic nematode worm</name>
    <dbReference type="NCBI Taxonomy" id="37862"/>
    <lineage>
        <taxon>Eukaryota</taxon>
        <taxon>Metazoa</taxon>
        <taxon>Ecdysozoa</taxon>
        <taxon>Nematoda</taxon>
        <taxon>Chromadorea</taxon>
        <taxon>Rhabditida</taxon>
        <taxon>Rhabditina</taxon>
        <taxon>Rhabditomorpha</taxon>
        <taxon>Strongyloidea</taxon>
        <taxon>Heterorhabditidae</taxon>
        <taxon>Heterorhabditis</taxon>
    </lineage>
</organism>
<dbReference type="GO" id="GO:0038039">
    <property type="term" value="C:G protein-coupled receptor heterodimeric complex"/>
    <property type="evidence" value="ECO:0007669"/>
    <property type="project" value="TreeGrafter"/>
</dbReference>
<feature type="region of interest" description="Disordered" evidence="10">
    <location>
        <begin position="663"/>
        <end position="710"/>
    </location>
</feature>
<dbReference type="InterPro" id="IPR001828">
    <property type="entry name" value="ANF_lig-bd_rcpt"/>
</dbReference>
<keyword evidence="7" id="KW-0325">Glycoprotein</keyword>
<feature type="transmembrane region" description="Helical" evidence="11">
    <location>
        <begin position="451"/>
        <end position="471"/>
    </location>
</feature>
<comment type="subcellular location">
    <subcellularLocation>
        <location evidence="1">Membrane</location>
        <topology evidence="1">Multi-pass membrane protein</topology>
    </subcellularLocation>
</comment>
<evidence type="ECO:0000313" key="14">
    <source>
        <dbReference type="WBParaSite" id="Hba_15100"/>
    </source>
</evidence>
<keyword evidence="6" id="KW-0675">Receptor</keyword>
<evidence type="ECO:0000259" key="12">
    <source>
        <dbReference type="PROSITE" id="PS50259"/>
    </source>
</evidence>
<protein>
    <submittedName>
        <fullName evidence="14">G_PROTEIN_RECEP_F3_4 domain-containing protein</fullName>
    </submittedName>
</protein>
<keyword evidence="5 11" id="KW-0472">Membrane</keyword>
<dbReference type="InterPro" id="IPR028082">
    <property type="entry name" value="Peripla_BP_I"/>
</dbReference>
<feature type="compositionally biased region" description="Polar residues" evidence="10">
    <location>
        <begin position="689"/>
        <end position="705"/>
    </location>
</feature>
<evidence type="ECO:0000256" key="7">
    <source>
        <dbReference type="ARBA" id="ARBA00023180"/>
    </source>
</evidence>
<dbReference type="GO" id="GO:0007214">
    <property type="term" value="P:gamma-aminobutyric acid signaling pathway"/>
    <property type="evidence" value="ECO:0007669"/>
    <property type="project" value="TreeGrafter"/>
</dbReference>
<evidence type="ECO:0000256" key="6">
    <source>
        <dbReference type="ARBA" id="ARBA00023170"/>
    </source>
</evidence>
<keyword evidence="8" id="KW-0807">Transducer</keyword>
<dbReference type="PANTHER" id="PTHR10519:SF77">
    <property type="entry name" value="GAMMA-AMINOBUTYRIC ACID TYPE B RECEPTOR SUBUNIT 1"/>
    <property type="match status" value="1"/>
</dbReference>
<keyword evidence="2 11" id="KW-0812">Transmembrane</keyword>
<dbReference type="PROSITE" id="PS50259">
    <property type="entry name" value="G_PROTEIN_RECEP_F3_4"/>
    <property type="match status" value="1"/>
</dbReference>
<name>A0A1I7XCL7_HETBA</name>